<keyword evidence="5" id="KW-1185">Reference proteome</keyword>
<keyword evidence="1" id="KW-0479">Metal-binding</keyword>
<dbReference type="GeneID" id="8771219"/>
<dbReference type="InterPro" id="IPR003029">
    <property type="entry name" value="S1_domain"/>
</dbReference>
<dbReference type="Gene3D" id="6.20.20.10">
    <property type="match status" value="2"/>
</dbReference>
<dbReference type="RefSeq" id="WP_012956365.1">
    <property type="nucleotide sequence ID" value="NC_013790.1"/>
</dbReference>
<evidence type="ECO:0000259" key="2">
    <source>
        <dbReference type="PROSITE" id="PS50126"/>
    </source>
</evidence>
<dbReference type="CDD" id="cd10719">
    <property type="entry name" value="DnaJ_zf"/>
    <property type="match status" value="1"/>
</dbReference>
<dbReference type="GO" id="GO:0004527">
    <property type="term" value="F:exonuclease activity"/>
    <property type="evidence" value="ECO:0007669"/>
    <property type="project" value="UniProtKB-KW"/>
</dbReference>
<dbReference type="Pfam" id="PF01368">
    <property type="entry name" value="DHH"/>
    <property type="match status" value="1"/>
</dbReference>
<dbReference type="KEGG" id="mru:mru_1566"/>
<keyword evidence="1" id="KW-0862">Zinc</keyword>
<dbReference type="InterPro" id="IPR001305">
    <property type="entry name" value="HSP_DnaJ_Cys-rich_dom"/>
</dbReference>
<dbReference type="EMBL" id="CP001719">
    <property type="protein sequence ID" value="ADC47416.1"/>
    <property type="molecule type" value="Genomic_DNA"/>
</dbReference>
<evidence type="ECO:0000259" key="3">
    <source>
        <dbReference type="PROSITE" id="PS51188"/>
    </source>
</evidence>
<dbReference type="PROSITE" id="PS50126">
    <property type="entry name" value="S1"/>
    <property type="match status" value="1"/>
</dbReference>
<reference evidence="4 5" key="1">
    <citation type="journal article" date="2010" name="PLoS ONE">
        <title>The genome sequence of the rumen methanogen Methanobrevibacter ruminantium reveals new possibilities for controlling ruminant methane emissions.</title>
        <authorList>
            <person name="Leahy S.C."/>
            <person name="Kelly W.J."/>
            <person name="Altermann E."/>
            <person name="Ronimus R.S."/>
            <person name="Yeoman C.J."/>
            <person name="Pacheco D.M."/>
            <person name="Li D."/>
            <person name="Kong Z."/>
            <person name="McTavish S."/>
            <person name="Sang C."/>
            <person name="Lambie S.C."/>
            <person name="Janssen P.H."/>
            <person name="Dey D."/>
            <person name="Attwood G.T."/>
        </authorList>
    </citation>
    <scope>NUCLEOTIDE SEQUENCE [LARGE SCALE GENOMIC DNA]</scope>
    <source>
        <strain evidence="5">ATCC 35063 / DSM 1093 / JCM 13430 / OCM 146 / M1</strain>
    </source>
</reference>
<dbReference type="GO" id="GO:0008270">
    <property type="term" value="F:zinc ion binding"/>
    <property type="evidence" value="ECO:0007669"/>
    <property type="project" value="UniProtKB-KW"/>
</dbReference>
<dbReference type="PROSITE" id="PS51188">
    <property type="entry name" value="ZF_CR"/>
    <property type="match status" value="1"/>
</dbReference>
<dbReference type="STRING" id="634498.mru_1566"/>
<dbReference type="GO" id="GO:0031072">
    <property type="term" value="F:heat shock protein binding"/>
    <property type="evidence" value="ECO:0007669"/>
    <property type="project" value="InterPro"/>
</dbReference>
<dbReference type="HOGENOM" id="CLU_018957_0_0_2"/>
<evidence type="ECO:0000313" key="5">
    <source>
        <dbReference type="Proteomes" id="UP000008680"/>
    </source>
</evidence>
<dbReference type="GO" id="GO:0051082">
    <property type="term" value="F:unfolded protein binding"/>
    <property type="evidence" value="ECO:0007669"/>
    <property type="project" value="InterPro"/>
</dbReference>
<dbReference type="eggNOG" id="arCOG00429">
    <property type="taxonomic scope" value="Archaea"/>
</dbReference>
<dbReference type="Pfam" id="PF00575">
    <property type="entry name" value="S1"/>
    <property type="match status" value="1"/>
</dbReference>
<dbReference type="SUPFAM" id="SSF57938">
    <property type="entry name" value="DnaJ/Hsp40 cysteine-rich domain"/>
    <property type="match status" value="2"/>
</dbReference>
<feature type="domain" description="S1 motif" evidence="2">
    <location>
        <begin position="153"/>
        <end position="212"/>
    </location>
</feature>
<dbReference type="CDD" id="cd04487">
    <property type="entry name" value="RecJ_OBF2_like"/>
    <property type="match status" value="1"/>
</dbReference>
<dbReference type="eggNOG" id="arCOG01917">
    <property type="taxonomic scope" value="Archaea"/>
</dbReference>
<organism evidence="4 5">
    <name type="scientific">Methanobrevibacter ruminantium (strain ATCC 35063 / DSM 1093 / JCM 13430 / OCM 146 / M1)</name>
    <name type="common">Methanobacterium ruminantium</name>
    <dbReference type="NCBI Taxonomy" id="634498"/>
    <lineage>
        <taxon>Archaea</taxon>
        <taxon>Methanobacteriati</taxon>
        <taxon>Methanobacteriota</taxon>
        <taxon>Methanomada group</taxon>
        <taxon>Methanobacteria</taxon>
        <taxon>Methanobacteriales</taxon>
        <taxon>Methanobacteriaceae</taxon>
        <taxon>Methanobrevibacter</taxon>
    </lineage>
</organism>
<protein>
    <submittedName>
        <fullName evidence="4">Archaea-specific RecJ-like exonuclease</fullName>
    </submittedName>
</protein>
<gene>
    <name evidence="4" type="ordered locus">mru_1566</name>
</gene>
<evidence type="ECO:0000256" key="1">
    <source>
        <dbReference type="PROSITE-ProRule" id="PRU00546"/>
    </source>
</evidence>
<dbReference type="OrthoDB" id="5596at2157"/>
<accession>D3E4F5</accession>
<dbReference type="Gene3D" id="2.40.50.140">
    <property type="entry name" value="Nucleic acid-binding proteins"/>
    <property type="match status" value="2"/>
</dbReference>
<feature type="domain" description="CR-type" evidence="3">
    <location>
        <begin position="1"/>
        <end position="87"/>
    </location>
</feature>
<dbReference type="InterPro" id="IPR012340">
    <property type="entry name" value="NA-bd_OB-fold"/>
</dbReference>
<dbReference type="GO" id="GO:0003676">
    <property type="term" value="F:nucleic acid binding"/>
    <property type="evidence" value="ECO:0007669"/>
    <property type="project" value="InterPro"/>
</dbReference>
<dbReference type="SUPFAM" id="SSF64182">
    <property type="entry name" value="DHH phosphoesterases"/>
    <property type="match status" value="1"/>
</dbReference>
<dbReference type="InterPro" id="IPR036410">
    <property type="entry name" value="HSP_DnaJ_Cys-rich_dom_sf"/>
</dbReference>
<dbReference type="InterPro" id="IPR004365">
    <property type="entry name" value="NA-bd_OB_tRNA"/>
</dbReference>
<dbReference type="Pfam" id="PF01336">
    <property type="entry name" value="tRNA_anti-codon"/>
    <property type="match status" value="1"/>
</dbReference>
<dbReference type="AlphaFoldDB" id="D3E4F5"/>
<dbReference type="SMART" id="SM00316">
    <property type="entry name" value="S1"/>
    <property type="match status" value="1"/>
</dbReference>
<dbReference type="InterPro" id="IPR001667">
    <property type="entry name" value="DDH_dom"/>
</dbReference>
<keyword evidence="1" id="KW-0863">Zinc-finger</keyword>
<dbReference type="InterPro" id="IPR038763">
    <property type="entry name" value="DHH_sf"/>
</dbReference>
<feature type="zinc finger region" description="CR-type" evidence="1">
    <location>
        <begin position="1"/>
        <end position="87"/>
    </location>
</feature>
<name>D3E4F5_METRM</name>
<sequence>MKEACPKCNGTGLVAVDTKICDACDGTGYEDTFEMKNHFKGVTSNARAKFDLDADQDIPCEVCNGKGVVDVFEDCPYCKGTGQINVCNSCGKAIPDDKDYCDECNEKQLEEKMNKVKERLENPKKLKVESDIEGKEIVYELDGLCDMSDLEINSLYKGKVTRVERYGVFVSLNNQVWGLMRTSNPHNKVGDTIFVRISQIKERKREVDMVPAHVFKGEYVVKKLSKNIGRTKIETLDESSLKSIVKVYGEVIQIQQTSGPTIFTITDETSITWAAAFNEPGVRMYPEIEVGDIVEVIGEVNQHNGEIQIESESISKLDSDEAEAMKELIDIALDKKAEPDDVDFLIESPVLERLKPKMREAAKVIRRAVLDGRSILVRHHNDADGICSGVAIEKAVIPYLKENNPDNDAEYHYFKRSPSKAPFYELEDVVKDLSFALEDLDRHGQKLPLIVLLDNGSTEEDIVALMQAKIYDIEIVVIDHHSPGNLITKTLRNGETVSGDVESAPEDIMGGTVAVDEYVDTHVNPYLVGGDSQITAGALATEVAHFINPEIEDLIKHLPGIAALGDHAESDEAEQYVELAASKGYSRDRLKQIAECIDFEAYFLRFMNGRGIIDTILGVDNIDKHPKMVDALYKEYLRRVDTQMKAALPNIKRVKLDNGIYFNVLDVEKYAHKFTFPAPGKTCGFVHDKIVKEIGDDKPIITLGHGPDFGVLRATDTVHQLFGFNVNNIVISLADKIPQAGIDGGGHECAGSIKYIEGLGKQVLTELLNEVSEMTDSSKN</sequence>
<dbReference type="PATRIC" id="fig|634498.28.peg.1568"/>
<proteinExistence type="predicted"/>
<evidence type="ECO:0000313" key="4">
    <source>
        <dbReference type="EMBL" id="ADC47416.1"/>
    </source>
</evidence>
<dbReference type="Proteomes" id="UP000008680">
    <property type="component" value="Chromosome"/>
</dbReference>
<dbReference type="Gene3D" id="3.90.1640.30">
    <property type="match status" value="1"/>
</dbReference>
<dbReference type="SUPFAM" id="SSF50249">
    <property type="entry name" value="Nucleic acid-binding proteins"/>
    <property type="match status" value="2"/>
</dbReference>